<dbReference type="PROSITE" id="PS00232">
    <property type="entry name" value="CADHERIN_1"/>
    <property type="match status" value="1"/>
</dbReference>
<feature type="domain" description="Cadherin" evidence="18">
    <location>
        <begin position="384"/>
        <end position="495"/>
    </location>
</feature>
<dbReference type="PROSITE" id="PS50268">
    <property type="entry name" value="CADHERIN_2"/>
    <property type="match status" value="3"/>
</dbReference>
<keyword evidence="12" id="KW-0965">Cell junction</keyword>
<keyword evidence="10 16" id="KW-0106">Calcium</keyword>
<dbReference type="GO" id="GO:0016477">
    <property type="term" value="P:cell migration"/>
    <property type="evidence" value="ECO:0007669"/>
    <property type="project" value="TreeGrafter"/>
</dbReference>
<dbReference type="GO" id="GO:0007156">
    <property type="term" value="P:homophilic cell adhesion via plasma membrane adhesion molecules"/>
    <property type="evidence" value="ECO:0007669"/>
    <property type="project" value="InterPro"/>
</dbReference>
<keyword evidence="6" id="KW-1003">Cell membrane</keyword>
<feature type="domain" description="Cadherin" evidence="18">
    <location>
        <begin position="62"/>
        <end position="163"/>
    </location>
</feature>
<dbReference type="GO" id="GO:0016339">
    <property type="term" value="P:calcium-dependent cell-cell adhesion via plasma membrane cell adhesion molecules"/>
    <property type="evidence" value="ECO:0007669"/>
    <property type="project" value="TreeGrafter"/>
</dbReference>
<keyword evidence="11" id="KW-0130">Cell adhesion</keyword>
<feature type="region of interest" description="Disordered" evidence="17">
    <location>
        <begin position="1333"/>
        <end position="1380"/>
    </location>
</feature>
<dbReference type="GO" id="GO:0007416">
    <property type="term" value="P:synapse assembly"/>
    <property type="evidence" value="ECO:0007669"/>
    <property type="project" value="TreeGrafter"/>
</dbReference>
<keyword evidence="9" id="KW-0677">Repeat</keyword>
<dbReference type="GO" id="GO:0048787">
    <property type="term" value="C:presynaptic active zone membrane"/>
    <property type="evidence" value="ECO:0007669"/>
    <property type="project" value="TreeGrafter"/>
</dbReference>
<dbReference type="SUPFAM" id="SSF49313">
    <property type="entry name" value="Cadherin-like"/>
    <property type="match status" value="4"/>
</dbReference>
<dbReference type="GO" id="GO:0005509">
    <property type="term" value="F:calcium ion binding"/>
    <property type="evidence" value="ECO:0007669"/>
    <property type="project" value="UniProtKB-UniRule"/>
</dbReference>
<evidence type="ECO:0000256" key="11">
    <source>
        <dbReference type="ARBA" id="ARBA00022889"/>
    </source>
</evidence>
<keyword evidence="15" id="KW-0325">Glycoprotein</keyword>
<dbReference type="GeneID" id="116948086"/>
<proteinExistence type="predicted"/>
<dbReference type="PRINTS" id="PR00205">
    <property type="entry name" value="CADHERIN"/>
</dbReference>
<feature type="region of interest" description="Disordered" evidence="17">
    <location>
        <begin position="1147"/>
        <end position="1175"/>
    </location>
</feature>
<dbReference type="GO" id="GO:0008013">
    <property type="term" value="F:beta-catenin binding"/>
    <property type="evidence" value="ECO:0007669"/>
    <property type="project" value="TreeGrafter"/>
</dbReference>
<dbReference type="RefSeq" id="XP_032820300.1">
    <property type="nucleotide sequence ID" value="XM_032964409.1"/>
</dbReference>
<evidence type="ECO:0000256" key="3">
    <source>
        <dbReference type="ARBA" id="ARBA00004251"/>
    </source>
</evidence>
<dbReference type="SMART" id="SM00112">
    <property type="entry name" value="CA"/>
    <property type="match status" value="3"/>
</dbReference>
<feature type="compositionally biased region" description="Polar residues" evidence="17">
    <location>
        <begin position="1861"/>
        <end position="1888"/>
    </location>
</feature>
<keyword evidence="7" id="KW-0812">Transmembrane</keyword>
<evidence type="ECO:0000256" key="14">
    <source>
        <dbReference type="ARBA" id="ARBA00023136"/>
    </source>
</evidence>
<evidence type="ECO:0000256" key="10">
    <source>
        <dbReference type="ARBA" id="ARBA00022837"/>
    </source>
</evidence>
<dbReference type="InterPro" id="IPR015919">
    <property type="entry name" value="Cadherin-like_sf"/>
</dbReference>
<organism evidence="19 20">
    <name type="scientific">Petromyzon marinus</name>
    <name type="common">Sea lamprey</name>
    <dbReference type="NCBI Taxonomy" id="7757"/>
    <lineage>
        <taxon>Eukaryota</taxon>
        <taxon>Metazoa</taxon>
        <taxon>Chordata</taxon>
        <taxon>Craniata</taxon>
        <taxon>Vertebrata</taxon>
        <taxon>Cyclostomata</taxon>
        <taxon>Hyperoartia</taxon>
        <taxon>Petromyzontiformes</taxon>
        <taxon>Petromyzontidae</taxon>
        <taxon>Petromyzon</taxon>
    </lineage>
</organism>
<evidence type="ECO:0000313" key="20">
    <source>
        <dbReference type="RefSeq" id="XP_032820300.1"/>
    </source>
</evidence>
<dbReference type="GO" id="GO:0009986">
    <property type="term" value="C:cell surface"/>
    <property type="evidence" value="ECO:0007669"/>
    <property type="project" value="UniProtKB-SubCell"/>
</dbReference>
<dbReference type="PANTHER" id="PTHR24027:SF79">
    <property type="entry name" value="CADHERIN-2"/>
    <property type="match status" value="1"/>
</dbReference>
<evidence type="ECO:0000256" key="15">
    <source>
        <dbReference type="ARBA" id="ARBA00023180"/>
    </source>
</evidence>
<evidence type="ECO:0000256" key="17">
    <source>
        <dbReference type="SAM" id="MobiDB-lite"/>
    </source>
</evidence>
<dbReference type="GO" id="GO:0007043">
    <property type="term" value="P:cell-cell junction assembly"/>
    <property type="evidence" value="ECO:0007669"/>
    <property type="project" value="TreeGrafter"/>
</dbReference>
<dbReference type="GO" id="GO:0000902">
    <property type="term" value="P:cell morphogenesis"/>
    <property type="evidence" value="ECO:0007669"/>
    <property type="project" value="TreeGrafter"/>
</dbReference>
<dbReference type="GO" id="GO:0099634">
    <property type="term" value="C:postsynaptic specialization membrane"/>
    <property type="evidence" value="ECO:0007669"/>
    <property type="project" value="TreeGrafter"/>
</dbReference>
<gene>
    <name evidence="20" type="primary">LOC116948086</name>
</gene>
<evidence type="ECO:0000256" key="1">
    <source>
        <dbReference type="ARBA" id="ARBA00004135"/>
    </source>
</evidence>
<dbReference type="GO" id="GO:0014704">
    <property type="term" value="C:intercalated disc"/>
    <property type="evidence" value="ECO:0007669"/>
    <property type="project" value="TreeGrafter"/>
</dbReference>
<feature type="region of interest" description="Disordered" evidence="17">
    <location>
        <begin position="937"/>
        <end position="981"/>
    </location>
</feature>
<feature type="compositionally biased region" description="Polar residues" evidence="17">
    <location>
        <begin position="1526"/>
        <end position="1537"/>
    </location>
</feature>
<dbReference type="GO" id="GO:0045296">
    <property type="term" value="F:cadherin binding"/>
    <property type="evidence" value="ECO:0007669"/>
    <property type="project" value="TreeGrafter"/>
</dbReference>
<evidence type="ECO:0000259" key="18">
    <source>
        <dbReference type="PROSITE" id="PS50268"/>
    </source>
</evidence>
<feature type="compositionally biased region" description="Basic and acidic residues" evidence="17">
    <location>
        <begin position="1889"/>
        <end position="1898"/>
    </location>
</feature>
<dbReference type="GO" id="GO:0043005">
    <property type="term" value="C:neuron projection"/>
    <property type="evidence" value="ECO:0007669"/>
    <property type="project" value="TreeGrafter"/>
</dbReference>
<feature type="region of interest" description="Disordered" evidence="17">
    <location>
        <begin position="1055"/>
        <end position="1110"/>
    </location>
</feature>
<dbReference type="FunFam" id="2.60.40.60:FF:000011">
    <property type="entry name" value="Cadherin 1"/>
    <property type="match status" value="1"/>
</dbReference>
<dbReference type="FunFam" id="2.60.40.60:FF:000020">
    <property type="entry name" value="Dachsous cadherin-related 1b"/>
    <property type="match status" value="1"/>
</dbReference>
<evidence type="ECO:0000256" key="8">
    <source>
        <dbReference type="ARBA" id="ARBA00022723"/>
    </source>
</evidence>
<dbReference type="GO" id="GO:0045177">
    <property type="term" value="C:apical part of cell"/>
    <property type="evidence" value="ECO:0007669"/>
    <property type="project" value="TreeGrafter"/>
</dbReference>
<dbReference type="Pfam" id="PF00028">
    <property type="entry name" value="Cadherin"/>
    <property type="match status" value="2"/>
</dbReference>
<dbReference type="GO" id="GO:0044331">
    <property type="term" value="P:cell-cell adhesion mediated by cadherin"/>
    <property type="evidence" value="ECO:0007669"/>
    <property type="project" value="TreeGrafter"/>
</dbReference>
<dbReference type="GO" id="GO:0014069">
    <property type="term" value="C:postsynaptic density"/>
    <property type="evidence" value="ECO:0007669"/>
    <property type="project" value="TreeGrafter"/>
</dbReference>
<feature type="compositionally biased region" description="Polar residues" evidence="17">
    <location>
        <begin position="1337"/>
        <end position="1354"/>
    </location>
</feature>
<dbReference type="FunFam" id="2.60.40.60:FF:000027">
    <property type="entry name" value="Cadherin 2"/>
    <property type="match status" value="1"/>
</dbReference>
<evidence type="ECO:0000256" key="13">
    <source>
        <dbReference type="ARBA" id="ARBA00022989"/>
    </source>
</evidence>
<evidence type="ECO:0000313" key="19">
    <source>
        <dbReference type="Proteomes" id="UP001318040"/>
    </source>
</evidence>
<feature type="compositionally biased region" description="Low complexity" evidence="17">
    <location>
        <begin position="1147"/>
        <end position="1170"/>
    </location>
</feature>
<keyword evidence="14" id="KW-0472">Membrane</keyword>
<dbReference type="GO" id="GO:0030057">
    <property type="term" value="C:desmosome"/>
    <property type="evidence" value="ECO:0007669"/>
    <property type="project" value="UniProtKB-SubCell"/>
</dbReference>
<evidence type="ECO:0000256" key="12">
    <source>
        <dbReference type="ARBA" id="ARBA00022949"/>
    </source>
</evidence>
<feature type="region of interest" description="Disordered" evidence="17">
    <location>
        <begin position="1515"/>
        <end position="1542"/>
    </location>
</feature>
<comment type="subcellular location">
    <subcellularLocation>
        <location evidence="4">Cell junction</location>
        <location evidence="4">Adherens junction</location>
    </subcellularLocation>
    <subcellularLocation>
        <location evidence="5">Cell junction</location>
        <location evidence="5">Desmosome</location>
    </subcellularLocation>
    <subcellularLocation>
        <location evidence="1">Cell membrane</location>
        <location evidence="1">Sarcolemma</location>
    </subcellularLocation>
    <subcellularLocation>
        <location evidence="3">Cell membrane</location>
        <topology evidence="3">Single-pass type I membrane protein</topology>
    </subcellularLocation>
    <subcellularLocation>
        <location evidence="2">Cell surface</location>
    </subcellularLocation>
</comment>
<dbReference type="PANTHER" id="PTHR24027">
    <property type="entry name" value="CADHERIN-23"/>
    <property type="match status" value="1"/>
</dbReference>
<keyword evidence="13" id="KW-1133">Transmembrane helix</keyword>
<evidence type="ECO:0000256" key="6">
    <source>
        <dbReference type="ARBA" id="ARBA00022475"/>
    </source>
</evidence>
<dbReference type="GO" id="GO:0034332">
    <property type="term" value="P:adherens junction organization"/>
    <property type="evidence" value="ECO:0007669"/>
    <property type="project" value="TreeGrafter"/>
</dbReference>
<keyword evidence="8" id="KW-0479">Metal-binding</keyword>
<sequence>MVHAYSVCYLVQEFEEDGTYQLTLAAENEAELVVARSEEQTCTVTIAVSIGLKPAEPQQRSVMHVSIEENDGGPFPKSIITVPGEEHELLFSLTGTGADAPPEGLFVVEELTGEISVTGSIDREEHPTFEIVCSRFKGDNTLWGEAVTVIITVIDKNDNSPEIFETTFRVELSEAATAGTAVVTVSASDKDDPETPNAQIRYKLLTEMSMFSLEETSGEITVSQSTLDREDTAEYTLEVEARDCNGHSNGLFAQATVHITIADVNDNAPTFTQEEIQVTVNKGSRDITVATIAVEDRDEKLTENWRAVYKISGDTEEIFSISTDPNTNEGVLRLAKEIYTDMELQVLVENEVPLVAGVEETSVAGRTCRVLVSMLGEVGRIQFVPPVTKVHIQETVLAGQILAVLSAQDTENNSNENMRYAIHEDEANLLDIDAATGKLSARADLKRDSPFLQNDKYTALVTATLEGEEFGTATGTVLIVVRDSEDSDSGQRPIVLHTTACVRDENSSVSIDIAATDAQGAFVGSPPFEFFVDSQDQGWVITQMDGSRAKLSVESGTLPCGDYFIPVMGVDAAGSELGLSVQLTVCRCEDGPAIVGVLPVQDGKTGLCLSSGGLAAILCSIIAAPLLGVVFLALLRKWFTRREVENKGFIQAASSDDVQCESQGQRRLETVIEEVNVESSTSTHRSASGSRPTLLMEKSTKIRHSEAMAISKGDEKTLTCVHEDSLSQSCTKAKKEHIAEEELLMRATGALISDINAGQTNVNVSRLNYRDETEGQEDASMEAKVKATRSVEVLSEQDLVRYNRALNGKDKVSVDFGNSHASSCHLQLQDKAITVMDERNVEVIYGSEDGGDKLKRQDLEYKVKSANVLKSEHMATSTVTSNKGNLKTTHIEKLEVRDLDSTGAFSRADSEMGLRTMSQAVMQQAYRQGVNVLPDTPVSSLHTTHSNTLEAGTGTATHLPGSSLAVSRQSSGAKTQMQVSSLHVKSADHLTSVDFGSRPAASDTVSTNDSVSSVYHGHSSNMVIPVQTELFADHQSMDKTATFMSLVKSEQSEITNSLQSQDVSESGSRQGSNTFEGNEVTFDSSSTLQGSGVQDRSSLSTKTMTEGRSVTPAIEAVKHAQDYPMVVTSGDCQGASGATLSKASRSTISSFSSSQPSSTTTQTEPLSPSQFREEPGQFTFQSSEVIIESQAGDTVKFGTKQTSKTSDIRRVQFDNASQEDHSLSGNTKLILEGRRTDVSSLAGGTHIIDIQKGMQYSTVVGNRSKGTSIGGVPEIITTSASTYSAPVSTHQSSNMQTEPSKTLFVKSVQHSVGGGQEGNIATAGTGLIQGSSSSFSAGETTSVKTTMLSSQTLNKSKDSSSEANVLHSKPRQCKDSSSDVHGETLQSLECSGKEFEHRVIQRVGSQEQQSVLETMNSTIEGKQKHASPSLKSDTKVIFKKQRSYTGDVEFGVQSTTRANSINSSSGLVSSLSSIQQNKIERPLLPALATSLEHTVGDTSEVYSTSADIWSKKSSLSSFSSDEHSRNTIQGQTISSIPANKGKRLDVTESFTPSTQPDGLRQGSVQLKCPEEISKKQEKENQAGNLVTQKTFFSSIQKKPQKEMTNASSTFIESGTEKLLSESTQLNTKLKPAENPIPLCTNKTLVQPSSITNSGIQYADKMPNSVSIRGSEASAIPKLHGSSLGAGLSNAQGKWESSRGVPTALAATGSKSHGIVSEEFGHKQLTSPTKSMGHSHYASKSSSAGTISSDMGGGGHSTSYQISASDNTVEGHVKHAMSISQQATKYHLQPLHEDVAPVKGAAFSASLEQHSLLHQQNVSGASGRELLETADKSQAQLGGMVSTRMTSAPHAMQLQHSVASVQSQAAKVSQPVQLQRNMTHETTASQRTNQSDHREKEVSSHTSIHAKPSISGLKQARGGDETIRIVIDESNVTPEEEAGYFRSFHRYESAHIH</sequence>
<dbReference type="Proteomes" id="UP001318040">
    <property type="component" value="Chromosome 32"/>
</dbReference>
<feature type="region of interest" description="Disordered" evidence="17">
    <location>
        <begin position="1861"/>
        <end position="1916"/>
    </location>
</feature>
<dbReference type="InterPro" id="IPR020894">
    <property type="entry name" value="Cadherin_CS"/>
</dbReference>
<dbReference type="InterPro" id="IPR039808">
    <property type="entry name" value="Cadherin"/>
</dbReference>
<dbReference type="FunFam" id="2.60.40.60:FF:000019">
    <property type="entry name" value="Cadherin 2"/>
    <property type="match status" value="1"/>
</dbReference>
<dbReference type="GO" id="GO:0030027">
    <property type="term" value="C:lamellipodium"/>
    <property type="evidence" value="ECO:0007669"/>
    <property type="project" value="TreeGrafter"/>
</dbReference>
<dbReference type="GO" id="GO:0016342">
    <property type="term" value="C:catenin complex"/>
    <property type="evidence" value="ECO:0007669"/>
    <property type="project" value="TreeGrafter"/>
</dbReference>
<keyword evidence="19" id="KW-1185">Reference proteome</keyword>
<dbReference type="InterPro" id="IPR002126">
    <property type="entry name" value="Cadherin-like_dom"/>
</dbReference>
<dbReference type="GO" id="GO:0042383">
    <property type="term" value="C:sarcolemma"/>
    <property type="evidence" value="ECO:0007669"/>
    <property type="project" value="UniProtKB-SubCell"/>
</dbReference>
<dbReference type="KEGG" id="pmrn:116948086"/>
<feature type="domain" description="Cadherin" evidence="18">
    <location>
        <begin position="164"/>
        <end position="271"/>
    </location>
</feature>
<accession>A0AAJ7TLX0</accession>
<feature type="region of interest" description="Disordered" evidence="17">
    <location>
        <begin position="1724"/>
        <end position="1757"/>
    </location>
</feature>
<feature type="compositionally biased region" description="Polar residues" evidence="17">
    <location>
        <begin position="1055"/>
        <end position="1108"/>
    </location>
</feature>
<evidence type="ECO:0000256" key="2">
    <source>
        <dbReference type="ARBA" id="ARBA00004241"/>
    </source>
</evidence>
<reference evidence="20" key="1">
    <citation type="submission" date="2025-08" db="UniProtKB">
        <authorList>
            <consortium name="RefSeq"/>
        </authorList>
    </citation>
    <scope>IDENTIFICATION</scope>
    <source>
        <tissue evidence="20">Sperm</tissue>
    </source>
</reference>
<dbReference type="CDD" id="cd11304">
    <property type="entry name" value="Cadherin_repeat"/>
    <property type="match status" value="3"/>
</dbReference>
<evidence type="ECO:0000256" key="4">
    <source>
        <dbReference type="ARBA" id="ARBA00004536"/>
    </source>
</evidence>
<evidence type="ECO:0000256" key="7">
    <source>
        <dbReference type="ARBA" id="ARBA00022692"/>
    </source>
</evidence>
<evidence type="ECO:0000256" key="5">
    <source>
        <dbReference type="ARBA" id="ARBA00004568"/>
    </source>
</evidence>
<dbReference type="GO" id="GO:0005737">
    <property type="term" value="C:cytoplasm"/>
    <property type="evidence" value="ECO:0007669"/>
    <property type="project" value="TreeGrafter"/>
</dbReference>
<protein>
    <submittedName>
        <fullName evidence="20">Uncharacterized protein LOC116948086 isoform X1</fullName>
    </submittedName>
</protein>
<evidence type="ECO:0000256" key="16">
    <source>
        <dbReference type="PROSITE-ProRule" id="PRU00043"/>
    </source>
</evidence>
<feature type="compositionally biased region" description="Polar residues" evidence="17">
    <location>
        <begin position="964"/>
        <end position="981"/>
    </location>
</feature>
<feature type="compositionally biased region" description="Low complexity" evidence="17">
    <location>
        <begin position="1738"/>
        <end position="1748"/>
    </location>
</feature>
<dbReference type="GO" id="GO:0005912">
    <property type="term" value="C:adherens junction"/>
    <property type="evidence" value="ECO:0007669"/>
    <property type="project" value="UniProtKB-SubCell"/>
</dbReference>
<dbReference type="Gene3D" id="2.60.40.60">
    <property type="entry name" value="Cadherins"/>
    <property type="match status" value="5"/>
</dbReference>
<evidence type="ECO:0000256" key="9">
    <source>
        <dbReference type="ARBA" id="ARBA00022737"/>
    </source>
</evidence>
<feature type="compositionally biased region" description="Polar residues" evidence="17">
    <location>
        <begin position="937"/>
        <end position="956"/>
    </location>
</feature>
<name>A0AAJ7TLX0_PETMA</name>